<dbReference type="NCBIfam" id="NF005325">
    <property type="entry name" value="PRK06853.1-5"/>
    <property type="match status" value="1"/>
</dbReference>
<evidence type="ECO:0000313" key="4">
    <source>
        <dbReference type="Proteomes" id="UP000323166"/>
    </source>
</evidence>
<evidence type="ECO:0000259" key="2">
    <source>
        <dbReference type="Pfam" id="PF01558"/>
    </source>
</evidence>
<dbReference type="NCBIfam" id="NF005322">
    <property type="entry name" value="PRK06853.1-2"/>
    <property type="match status" value="1"/>
</dbReference>
<evidence type="ECO:0000256" key="1">
    <source>
        <dbReference type="ARBA" id="ARBA00023002"/>
    </source>
</evidence>
<evidence type="ECO:0000313" key="3">
    <source>
        <dbReference type="EMBL" id="TYO96524.1"/>
    </source>
</evidence>
<dbReference type="InterPro" id="IPR002869">
    <property type="entry name" value="Pyrv_flavodox_OxRed_cen"/>
</dbReference>
<dbReference type="InterPro" id="IPR052198">
    <property type="entry name" value="IorB_Oxidoreductase"/>
</dbReference>
<dbReference type="AlphaFoldDB" id="A0A5S4ZUQ3"/>
<dbReference type="RefSeq" id="WP_166511031.1">
    <property type="nucleotide sequence ID" value="NZ_VNHM01000004.1"/>
</dbReference>
<dbReference type="GO" id="GO:0016903">
    <property type="term" value="F:oxidoreductase activity, acting on the aldehyde or oxo group of donors"/>
    <property type="evidence" value="ECO:0007669"/>
    <property type="project" value="InterPro"/>
</dbReference>
<dbReference type="Gene3D" id="3.40.920.10">
    <property type="entry name" value="Pyruvate-ferredoxin oxidoreductase, PFOR, domain III"/>
    <property type="match status" value="1"/>
</dbReference>
<reference evidence="3 4" key="1">
    <citation type="submission" date="2019-07" db="EMBL/GenBank/DDBJ databases">
        <title>Genomic Encyclopedia of Type Strains, Phase I: the one thousand microbial genomes (KMG-I) project.</title>
        <authorList>
            <person name="Kyrpides N."/>
        </authorList>
    </citation>
    <scope>NUCLEOTIDE SEQUENCE [LARGE SCALE GENOMIC DNA]</scope>
    <source>
        <strain evidence="3 4">DSM 6562</strain>
    </source>
</reference>
<organism evidence="3 4">
    <name type="scientific">Desulfallas thermosapovorans DSM 6562</name>
    <dbReference type="NCBI Taxonomy" id="1121431"/>
    <lineage>
        <taxon>Bacteria</taxon>
        <taxon>Bacillati</taxon>
        <taxon>Bacillota</taxon>
        <taxon>Clostridia</taxon>
        <taxon>Eubacteriales</taxon>
        <taxon>Desulfallaceae</taxon>
        <taxon>Desulfallas</taxon>
    </lineage>
</organism>
<dbReference type="Pfam" id="PF01558">
    <property type="entry name" value="POR"/>
    <property type="match status" value="1"/>
</dbReference>
<dbReference type="EMBL" id="VNHM01000004">
    <property type="protein sequence ID" value="TYO96524.1"/>
    <property type="molecule type" value="Genomic_DNA"/>
</dbReference>
<keyword evidence="1" id="KW-0560">Oxidoreductase</keyword>
<gene>
    <name evidence="3" type="ORF">LX24_00993</name>
</gene>
<protein>
    <submittedName>
        <fullName evidence="3">Indolepyruvate ferredoxin oxidoreductase beta subunit</fullName>
    </submittedName>
</protein>
<dbReference type="Proteomes" id="UP000323166">
    <property type="component" value="Unassembled WGS sequence"/>
</dbReference>
<feature type="domain" description="Pyruvate/ketoisovalerate oxidoreductase catalytic" evidence="2">
    <location>
        <begin position="13"/>
        <end position="189"/>
    </location>
</feature>
<proteinExistence type="predicted"/>
<keyword evidence="3" id="KW-0670">Pyruvate</keyword>
<name>A0A5S4ZUQ3_9FIRM</name>
<dbReference type="PANTHER" id="PTHR43854:SF1">
    <property type="entry name" value="INDOLEPYRUVATE OXIDOREDUCTASE SUBUNIT IORB"/>
    <property type="match status" value="1"/>
</dbReference>
<dbReference type="SUPFAM" id="SSF53323">
    <property type="entry name" value="Pyruvate-ferredoxin oxidoreductase, PFOR, domain III"/>
    <property type="match status" value="1"/>
</dbReference>
<comment type="caution">
    <text evidence="3">The sequence shown here is derived from an EMBL/GenBank/DDBJ whole genome shotgun (WGS) entry which is preliminary data.</text>
</comment>
<keyword evidence="4" id="KW-1185">Reference proteome</keyword>
<dbReference type="PANTHER" id="PTHR43854">
    <property type="entry name" value="INDOLEPYRUVATE OXIDOREDUCTASE SUBUNIT IORB"/>
    <property type="match status" value="1"/>
</dbReference>
<dbReference type="InterPro" id="IPR019752">
    <property type="entry name" value="Pyrv/ketoisovalerate_OxRed_cat"/>
</dbReference>
<sequence length="199" mass="20705">MLKPVDVLMVGVGGQGTILASKVLAAAARAAGYDIKVSEIHGMAQRGGSVVTQVRLGEKVYSPLISQGEADVILAFEELEALRWLAYLKPGGTLIINNQQIYPVPVLAGAAQYPENIIDQIKARGINVQVLEATKQAIACGNAKAANVVLLGALAQKLPIEEATWRQALAATVPPRFLEVNNAAFTAGFTAATGSGAGC</sequence>
<accession>A0A5S4ZUQ3</accession>